<dbReference type="InterPro" id="IPR001202">
    <property type="entry name" value="WW_dom"/>
</dbReference>
<evidence type="ECO:0000256" key="3">
    <source>
        <dbReference type="ARBA" id="ARBA00022490"/>
    </source>
</evidence>
<keyword evidence="12" id="KW-0539">Nucleus</keyword>
<evidence type="ECO:0000256" key="15">
    <source>
        <dbReference type="ARBA" id="ARBA00061715"/>
    </source>
</evidence>
<dbReference type="CDD" id="cd00201">
    <property type="entry name" value="WW"/>
    <property type="match status" value="1"/>
</dbReference>
<name>A0A8U0NSU7_MUSPF</name>
<feature type="compositionally biased region" description="Basic and acidic residues" evidence="18">
    <location>
        <begin position="862"/>
        <end position="879"/>
    </location>
</feature>
<feature type="compositionally biased region" description="Low complexity" evidence="18">
    <location>
        <begin position="434"/>
        <end position="454"/>
    </location>
</feature>
<dbReference type="PANTHER" id="PTHR18902">
    <property type="entry name" value="NUCLEAR MITOTIC APPARATUS PROTEIN 1-RELATED"/>
    <property type="match status" value="1"/>
</dbReference>
<dbReference type="RefSeq" id="XP_012910352.1">
    <property type="nucleotide sequence ID" value="XM_013054898.2"/>
</dbReference>
<feature type="region of interest" description="Disordered" evidence="18">
    <location>
        <begin position="991"/>
        <end position="1200"/>
    </location>
</feature>
<evidence type="ECO:0000256" key="18">
    <source>
        <dbReference type="SAM" id="MobiDB-lite"/>
    </source>
</evidence>
<organism evidence="20 21">
    <name type="scientific">Mustela putorius furo</name>
    <name type="common">European domestic ferret</name>
    <name type="synonym">Mustela furo</name>
    <dbReference type="NCBI Taxonomy" id="9669"/>
    <lineage>
        <taxon>Eukaryota</taxon>
        <taxon>Metazoa</taxon>
        <taxon>Chordata</taxon>
        <taxon>Craniata</taxon>
        <taxon>Vertebrata</taxon>
        <taxon>Euteleostomi</taxon>
        <taxon>Mammalia</taxon>
        <taxon>Eutheria</taxon>
        <taxon>Laurasiatheria</taxon>
        <taxon>Carnivora</taxon>
        <taxon>Caniformia</taxon>
        <taxon>Musteloidea</taxon>
        <taxon>Mustelidae</taxon>
        <taxon>Mustelinae</taxon>
        <taxon>Mustela</taxon>
    </lineage>
</organism>
<feature type="compositionally biased region" description="Polar residues" evidence="18">
    <location>
        <begin position="651"/>
        <end position="665"/>
    </location>
</feature>
<evidence type="ECO:0000256" key="14">
    <source>
        <dbReference type="ARBA" id="ARBA00056906"/>
    </source>
</evidence>
<proteinExistence type="predicted"/>
<dbReference type="Pfam" id="PF00397">
    <property type="entry name" value="WW"/>
    <property type="match status" value="1"/>
</dbReference>
<evidence type="ECO:0000256" key="13">
    <source>
        <dbReference type="ARBA" id="ARBA00023306"/>
    </source>
</evidence>
<evidence type="ECO:0000256" key="4">
    <source>
        <dbReference type="ARBA" id="ARBA00022553"/>
    </source>
</evidence>
<dbReference type="PROSITE" id="PS01159">
    <property type="entry name" value="WW_DOMAIN_1"/>
    <property type="match status" value="1"/>
</dbReference>
<evidence type="ECO:0000256" key="17">
    <source>
        <dbReference type="SAM" id="Coils"/>
    </source>
</evidence>
<evidence type="ECO:0000256" key="16">
    <source>
        <dbReference type="ARBA" id="ARBA00067900"/>
    </source>
</evidence>
<feature type="region of interest" description="Disordered" evidence="18">
    <location>
        <begin position="801"/>
        <end position="965"/>
    </location>
</feature>
<keyword evidence="9 17" id="KW-0175">Coiled coil</keyword>
<feature type="region of interest" description="Disordered" evidence="18">
    <location>
        <begin position="1232"/>
        <end position="1252"/>
    </location>
</feature>
<feature type="region of interest" description="Disordered" evidence="18">
    <location>
        <begin position="315"/>
        <end position="499"/>
    </location>
</feature>
<comment type="subcellular location">
    <subcellularLocation>
        <location evidence="1">Cytoplasm</location>
        <location evidence="1">Cytoskeleton</location>
        <location evidence="1">Microtubule organizing center</location>
        <location evidence="1">Centrosome</location>
        <location evidence="1">Centriole</location>
    </subcellularLocation>
    <subcellularLocation>
        <location evidence="2">Nucleus</location>
    </subcellularLocation>
</comment>
<evidence type="ECO:0000256" key="6">
    <source>
        <dbReference type="ARBA" id="ARBA00022763"/>
    </source>
</evidence>
<feature type="region of interest" description="Disordered" evidence="18">
    <location>
        <begin position="642"/>
        <end position="669"/>
    </location>
</feature>
<keyword evidence="3" id="KW-0963">Cytoplasm</keyword>
<keyword evidence="5" id="KW-0132">Cell division</keyword>
<evidence type="ECO:0000256" key="12">
    <source>
        <dbReference type="ARBA" id="ARBA00023242"/>
    </source>
</evidence>
<evidence type="ECO:0000256" key="7">
    <source>
        <dbReference type="ARBA" id="ARBA00022776"/>
    </source>
</evidence>
<keyword evidence="13" id="KW-0131">Cell cycle</keyword>
<dbReference type="GeneID" id="101694460"/>
<dbReference type="GO" id="GO:0005814">
    <property type="term" value="C:centriole"/>
    <property type="evidence" value="ECO:0007669"/>
    <property type="project" value="UniProtKB-SubCell"/>
</dbReference>
<feature type="domain" description="WW" evidence="19">
    <location>
        <begin position="56"/>
        <end position="89"/>
    </location>
</feature>
<feature type="compositionally biased region" description="Basic and acidic residues" evidence="18">
    <location>
        <begin position="1707"/>
        <end position="1718"/>
    </location>
</feature>
<feature type="coiled-coil region" evidence="17">
    <location>
        <begin position="1483"/>
        <end position="1562"/>
    </location>
</feature>
<reference evidence="21" key="1">
    <citation type="submission" date="2025-08" db="UniProtKB">
        <authorList>
            <consortium name="RefSeq"/>
        </authorList>
    </citation>
    <scope>IDENTIFICATION</scope>
    <source>
        <tissue evidence="21">Brain</tissue>
    </source>
</reference>
<evidence type="ECO:0000256" key="9">
    <source>
        <dbReference type="ARBA" id="ARBA00023054"/>
    </source>
</evidence>
<keyword evidence="6" id="KW-0227">DNA damage</keyword>
<accession>A0A8U0NSU7</accession>
<feature type="compositionally biased region" description="Basic and acidic residues" evidence="18">
    <location>
        <begin position="807"/>
        <end position="820"/>
    </location>
</feature>
<feature type="region of interest" description="Disordered" evidence="18">
    <location>
        <begin position="513"/>
        <end position="534"/>
    </location>
</feature>
<dbReference type="OrthoDB" id="6344460at2759"/>
<keyword evidence="11" id="KW-0206">Cytoskeleton</keyword>
<feature type="compositionally biased region" description="Basic and acidic residues" evidence="18">
    <location>
        <begin position="1109"/>
        <end position="1134"/>
    </location>
</feature>
<evidence type="ECO:0000256" key="8">
    <source>
        <dbReference type="ARBA" id="ARBA00022794"/>
    </source>
</evidence>
<evidence type="ECO:0000256" key="2">
    <source>
        <dbReference type="ARBA" id="ARBA00004123"/>
    </source>
</evidence>
<gene>
    <name evidence="21" type="primary">CEP164</name>
</gene>
<evidence type="ECO:0000256" key="5">
    <source>
        <dbReference type="ARBA" id="ARBA00022618"/>
    </source>
</evidence>
<dbReference type="GO" id="GO:0097539">
    <property type="term" value="C:ciliary transition fiber"/>
    <property type="evidence" value="ECO:0007669"/>
    <property type="project" value="TreeGrafter"/>
</dbReference>
<dbReference type="CTD" id="22897"/>
<evidence type="ECO:0000256" key="10">
    <source>
        <dbReference type="ARBA" id="ARBA00023204"/>
    </source>
</evidence>
<feature type="compositionally biased region" description="Basic and acidic residues" evidence="18">
    <location>
        <begin position="1645"/>
        <end position="1657"/>
    </location>
</feature>
<dbReference type="GO" id="GO:0051301">
    <property type="term" value="P:cell division"/>
    <property type="evidence" value="ECO:0007669"/>
    <property type="project" value="UniProtKB-KW"/>
</dbReference>
<evidence type="ECO:0000259" key="19">
    <source>
        <dbReference type="PROSITE" id="PS50020"/>
    </source>
</evidence>
<feature type="compositionally biased region" description="Basic and acidic residues" evidence="18">
    <location>
        <begin position="1146"/>
        <end position="1176"/>
    </location>
</feature>
<feature type="compositionally biased region" description="Low complexity" evidence="18">
    <location>
        <begin position="360"/>
        <end position="378"/>
    </location>
</feature>
<feature type="compositionally biased region" description="Basic and acidic residues" evidence="18">
    <location>
        <begin position="1191"/>
        <end position="1200"/>
    </location>
</feature>
<dbReference type="FunFam" id="3.30.1470.10:FF:000001">
    <property type="entry name" value="Centrosomal protein of 164 kDa"/>
    <property type="match status" value="1"/>
</dbReference>
<comment type="function">
    <text evidence="14">Plays a role in microtubule organization and/or maintenance for the formation of primary cilia (PC), a microtubule-based structure that protrudes from the surface of epithelial cells. Plays a critical role in G2/M checkpoint and nuclear divisions. A key player in the DNA damage-activated ATR/ATM signaling cascade since it is required for the proper phosphorylation of H2AX, RPA, CHEK2 and CHEK1. Plays a critical role in chromosome segregation, acting as a mediator required for the maintenance of genomic stability through modulation of MDC1, RPA and CHEK1.</text>
</comment>
<feature type="compositionally biased region" description="Polar residues" evidence="18">
    <location>
        <begin position="404"/>
        <end position="414"/>
    </location>
</feature>
<dbReference type="InterPro" id="IPR036020">
    <property type="entry name" value="WW_dom_sf"/>
</dbReference>
<dbReference type="GO" id="GO:0006281">
    <property type="term" value="P:DNA repair"/>
    <property type="evidence" value="ECO:0007669"/>
    <property type="project" value="UniProtKB-KW"/>
</dbReference>
<feature type="compositionally biased region" description="Basic and acidic residues" evidence="18">
    <location>
        <begin position="991"/>
        <end position="1018"/>
    </location>
</feature>
<comment type="subunit">
    <text evidence="15">Interacts (via N-terminus) with ATRIP. Interacts with ATM, ATR and MDC1. Interacts with XPA (via N-terminus) upon UV irradiation. Interacts with CEP83, CCDC92, TTBK2, DVL3, NPHP3 and weakly with NPHP4. Interacts with DZIP1.</text>
</comment>
<protein>
    <recommendedName>
        <fullName evidence="16">Centrosomal protein of 164 kDa</fullName>
    </recommendedName>
</protein>
<keyword evidence="8" id="KW-0970">Cilium biogenesis/degradation</keyword>
<feature type="compositionally biased region" description="Basic residues" evidence="18">
    <location>
        <begin position="109"/>
        <end position="121"/>
    </location>
</feature>
<feature type="region of interest" description="Disordered" evidence="18">
    <location>
        <begin position="264"/>
        <end position="290"/>
    </location>
</feature>
<sequence length="1971" mass="218804">MAGRPIRIGDQLVLEEDYDETYIPSEQEILEFAREIGIDPVKEPELMWLAREGIVAPLPVEWKPCQDITGDIYYFNFANGQSTWDHPCDEHYRNLVIQERGKLSAPGAIKKKDKKKKKEKKDKKDKENPKSLLETQPEQGLLPSSFLLRGPSPLSAPGLADLDPDQEMQARSEGCFKKGKSPSALGDTPWPLLGTLPGKLQPLSKGQASRTHQIFADVEEILGRAPAQCRTELGDQQGLGKPQKLTDKIYLGFSDPEIEELELRTRQQKPSALGAENTRPLQNGQDVLEGRSQASVYSGLSETITGLQLRGEQHGHLMAKWGSTGPGGDKSQSPIPSPSLEDDRSQSLCSSDHMPPTRKSQALLLDSASADGLSWQGISGEGGSVGRGRRRKEPPELWMGQVSKLVNQDTSGSCEETGPDAPEALGASAKDPPQELFLLPPAPLALELAQNAPAGSAPGRSPDREERQPPGSLEPPEEDRKPSESEPDVESSSLASHLGSQILGEVSNFPWDLQSLQGSEQGGGQLAPRAGGQRCSPFLGLQLAHLQSSADEQSESEDYSEDQRFYRHILQMVKISRRLEGLELPESTPETPCKALASMVCGLAAESPRMSSEGEHEASKAVERDPRLLAWGPEMLEHPQEAALAPAGQAVPQQACVQPSSSPLSQGPDELRCSRALAAERGKALGSSLAPVHVPPGGLAPLRGLVDAPTSALRGSQNVSLGSSAESGQLGELTLPSQGLKTSAYTKGLLGSIHEDKNALSLLALGEETNAEDEVESDNQSVRSSSELLKNLHLDIGALGGDFEYEESPRTSQPEERKDASLYSDAAGPPTPGKLLSQGADGSLSGADGREQQGRGASARLPAKETDEKSDPGKSRIEVDPGGGQPAQATEKEAPEDSLDAGEEGSRRGEAQVVEEKEPKEETLVPKESRSDRSQDSDISEHVKELQLSDSAASDPKSFPGLDFGFRGRISEHLLDVNVLSPVLDGAHWEAQRLGREDKDGSQSSQDEQRSKPSRGSERTYSAALAGLTRLSPPLVPGRWHQSPLHSQATEEGPLQASEGQLKQEQAEESGDSAGSPVPPGSLKRRSVEPAGPPKQASLKAMEEAVTQELERDRRQLLESKQEKMQQLREKLWQEEEEEMLQLQQQKEKSLSSLKEQLRKATEEEETQMREEESRRLSQLRAQVQSSTEADEGRIRAEQEASLQRLREELESLQKAERASLERQSRQMLEQLKEELEASEKREQAALNAEKEAALQQLRERLEQERKDAAAALEREHRAELERLSSSLEAKHREVVSSLQRKMEEAQQKEAAQVQESLGWAEQRAHHVLEYEQELSGLLREKRQEVEREHERKMDKMKEEHQQVVAEAREEYEAEERKQRAELLGHLTGELERLRRSHERELEAVRQVQDRQLEDLRRQHREQERKLQDLEVELETRTKDVKAKLAHLGLQEETARKEQQQLLHAQRQAALESEEVTASYQHLEEAKKEHTHLLESNRQLRRLLDELRARRAELESQVEALESQVEALQTQSQRLQKHISDLEAEAQRKQDMLKELEAKESSAAPCFEPDLHIEDLRKSLGTNQTKEVPSFLSQSKEETDLSLDSVRHYLSAEGMALRSAKEFLVRQTRSMRRRQSALKAAQQHWRRELARAPEATKDPPGTKALEDARQDLEEETRHLDEMKSAMRKGHDLLKKKEEKLNQLESSLREEALDEDTRRQTPKKGVTFDLSDTDDVSSAGSESCPLPHYEWQCRQGEDHVNLTASATLPYKYHYLSSSLQRISSQLNGVLSMLGSLNPQPPPPLFTSTPVPAPPRNPRSNPIPACSSLARVSAWPPLEPTTTQWAWDPGLGPTLSSSVAQSVDDFLLEKWHKYFPTGVPFLSSSPAPMENRLGYVSASEQLRLLQRAHSHGSGLEVGSTDFQSMIEANRKWLEHYRNDPKLHLFSSVPKPAATSGLLHLGLDENNRLRVCHY</sequence>
<dbReference type="PANTHER" id="PTHR18902:SF27">
    <property type="entry name" value="CENTROSOMAL PROTEIN OF 164 KDA"/>
    <property type="match status" value="1"/>
</dbReference>
<dbReference type="InterPro" id="IPR051841">
    <property type="entry name" value="MT-Golgi_org_protein"/>
</dbReference>
<evidence type="ECO:0000256" key="1">
    <source>
        <dbReference type="ARBA" id="ARBA00004114"/>
    </source>
</evidence>
<evidence type="ECO:0000313" key="21">
    <source>
        <dbReference type="RefSeq" id="XP_012910352.1"/>
    </source>
</evidence>
<feature type="region of interest" description="Disordered" evidence="18">
    <location>
        <begin position="106"/>
        <end position="206"/>
    </location>
</feature>
<keyword evidence="4" id="KW-0597">Phosphoprotein</keyword>
<dbReference type="SUPFAM" id="SSF51045">
    <property type="entry name" value="WW domain"/>
    <property type="match status" value="1"/>
</dbReference>
<dbReference type="Proteomes" id="UP000000715">
    <property type="component" value="Unplaced"/>
</dbReference>
<dbReference type="GO" id="GO:0060271">
    <property type="term" value="P:cilium assembly"/>
    <property type="evidence" value="ECO:0007669"/>
    <property type="project" value="TreeGrafter"/>
</dbReference>
<feature type="region of interest" description="Disordered" evidence="18">
    <location>
        <begin position="1707"/>
        <end position="1742"/>
    </location>
</feature>
<evidence type="ECO:0000256" key="11">
    <source>
        <dbReference type="ARBA" id="ARBA00023212"/>
    </source>
</evidence>
<evidence type="ECO:0000313" key="20">
    <source>
        <dbReference type="Proteomes" id="UP000000715"/>
    </source>
</evidence>
<feature type="region of interest" description="Disordered" evidence="18">
    <location>
        <begin position="1643"/>
        <end position="1664"/>
    </location>
</feature>
<dbReference type="SMART" id="SM00456">
    <property type="entry name" value="WW"/>
    <property type="match status" value="1"/>
</dbReference>
<keyword evidence="7" id="KW-0498">Mitosis</keyword>
<feature type="compositionally biased region" description="Basic and acidic residues" evidence="18">
    <location>
        <begin position="904"/>
        <end position="947"/>
    </location>
</feature>
<dbReference type="Gene3D" id="3.30.1470.10">
    <property type="entry name" value="Photosystem I PsaD, reaction center subunit II"/>
    <property type="match status" value="1"/>
</dbReference>
<dbReference type="GO" id="GO:0005813">
    <property type="term" value="C:centrosome"/>
    <property type="evidence" value="ECO:0007669"/>
    <property type="project" value="TreeGrafter"/>
</dbReference>
<dbReference type="PROSITE" id="PS50020">
    <property type="entry name" value="WW_DOMAIN_2"/>
    <property type="match status" value="1"/>
</dbReference>
<keyword evidence="10" id="KW-0234">DNA repair</keyword>
<dbReference type="GO" id="GO:0005634">
    <property type="term" value="C:nucleus"/>
    <property type="evidence" value="ECO:0007669"/>
    <property type="project" value="UniProtKB-SubCell"/>
</dbReference>
<keyword evidence="20" id="KW-1185">Reference proteome</keyword>